<organism evidence="1 2">
    <name type="scientific">Hansschlegelia beijingensis</name>
    <dbReference type="NCBI Taxonomy" id="1133344"/>
    <lineage>
        <taxon>Bacteria</taxon>
        <taxon>Pseudomonadati</taxon>
        <taxon>Pseudomonadota</taxon>
        <taxon>Alphaproteobacteria</taxon>
        <taxon>Hyphomicrobiales</taxon>
        <taxon>Methylopilaceae</taxon>
        <taxon>Hansschlegelia</taxon>
    </lineage>
</organism>
<evidence type="ECO:0008006" key="3">
    <source>
        <dbReference type="Google" id="ProtNLM"/>
    </source>
</evidence>
<protein>
    <recommendedName>
        <fullName evidence="3">KTSC domain-containing protein</fullName>
    </recommendedName>
</protein>
<dbReference type="RefSeq" id="WP_210286003.1">
    <property type="nucleotide sequence ID" value="NZ_JACIDR010000001.1"/>
</dbReference>
<dbReference type="EMBL" id="JACIDR010000001">
    <property type="protein sequence ID" value="MBB3971769.1"/>
    <property type="molecule type" value="Genomic_DNA"/>
</dbReference>
<comment type="caution">
    <text evidence="1">The sequence shown here is derived from an EMBL/GenBank/DDBJ whole genome shotgun (WGS) entry which is preliminary data.</text>
</comment>
<proteinExistence type="predicted"/>
<sequence>MQRVTVGRLSRPDRVPYADRSGASGVVAYAAGDGFIDLWFRDGGGYRYDATAPGQEHVAAMTRLAAAGEGLATYVNQHVRTNYARRLRRRGAVLRAAVNPLNGV</sequence>
<evidence type="ECO:0000313" key="2">
    <source>
        <dbReference type="Proteomes" id="UP000528964"/>
    </source>
</evidence>
<reference evidence="1 2" key="1">
    <citation type="submission" date="2020-08" db="EMBL/GenBank/DDBJ databases">
        <title>Genomic Encyclopedia of Type Strains, Phase IV (KMG-IV): sequencing the most valuable type-strain genomes for metagenomic binning, comparative biology and taxonomic classification.</title>
        <authorList>
            <person name="Goeker M."/>
        </authorList>
    </citation>
    <scope>NUCLEOTIDE SEQUENCE [LARGE SCALE GENOMIC DNA]</scope>
    <source>
        <strain evidence="1 2">DSM 25481</strain>
    </source>
</reference>
<evidence type="ECO:0000313" key="1">
    <source>
        <dbReference type="EMBL" id="MBB3971769.1"/>
    </source>
</evidence>
<keyword evidence="2" id="KW-1185">Reference proteome</keyword>
<dbReference type="AlphaFoldDB" id="A0A7W6CWQ3"/>
<gene>
    <name evidence="1" type="ORF">GGR24_000402</name>
</gene>
<dbReference type="Proteomes" id="UP000528964">
    <property type="component" value="Unassembled WGS sequence"/>
</dbReference>
<accession>A0A7W6CWQ3</accession>
<name>A0A7W6CWQ3_9HYPH</name>